<dbReference type="Proteomes" id="UP000283569">
    <property type="component" value="Unassembled WGS sequence"/>
</dbReference>
<name>A0A420RK18_GIBIN</name>
<proteinExistence type="predicted"/>
<sequence length="174" mass="19908">MRCAPRSQPNPRRWSSAPTLSELGESMPKNYRQSETWKREGNGFLVQVTHWQRDSGDEFEGPHRWNVYAYIYPSHPHFSSFGDAEDMTQSACTALPLHAYPSFHRIHLDSRSGKACSHQVGSDYGHLYDDQFSFMERPEDAAAVFRDADALYDWLSERAATKKPQALQHCADAI</sequence>
<gene>
    <name evidence="2" type="ORF">BFJ72_g15288</name>
</gene>
<evidence type="ECO:0000313" key="3">
    <source>
        <dbReference type="Proteomes" id="UP000283569"/>
    </source>
</evidence>
<dbReference type="EMBL" id="MRDB01000272">
    <property type="protein sequence ID" value="RKL17377.1"/>
    <property type="molecule type" value="Genomic_DNA"/>
</dbReference>
<organism evidence="2 3">
    <name type="scientific">Gibberella intermedia</name>
    <name type="common">Bulb rot disease fungus</name>
    <name type="synonym">Fusarium proliferatum</name>
    <dbReference type="NCBI Taxonomy" id="948311"/>
    <lineage>
        <taxon>Eukaryota</taxon>
        <taxon>Fungi</taxon>
        <taxon>Dikarya</taxon>
        <taxon>Ascomycota</taxon>
        <taxon>Pezizomycotina</taxon>
        <taxon>Sordariomycetes</taxon>
        <taxon>Hypocreomycetidae</taxon>
        <taxon>Hypocreales</taxon>
        <taxon>Nectriaceae</taxon>
        <taxon>Fusarium</taxon>
        <taxon>Fusarium fujikuroi species complex</taxon>
    </lineage>
</organism>
<evidence type="ECO:0000313" key="2">
    <source>
        <dbReference type="EMBL" id="RKL17377.1"/>
    </source>
</evidence>
<comment type="caution">
    <text evidence="2">The sequence shown here is derived from an EMBL/GenBank/DDBJ whole genome shotgun (WGS) entry which is preliminary data.</text>
</comment>
<accession>A0A420RK18</accession>
<dbReference type="AlphaFoldDB" id="A0A420RK18"/>
<reference evidence="2 3" key="1">
    <citation type="journal article" date="2018" name="Sci. Rep.">
        <title>Characterisation of pathogen-specific regions and novel effector candidates in Fusarium oxysporum f. sp. cepae.</title>
        <authorList>
            <person name="Armitage A.D."/>
            <person name="Taylor A."/>
            <person name="Sobczyk M.K."/>
            <person name="Baxter L."/>
            <person name="Greenfield B.P."/>
            <person name="Bates H.J."/>
            <person name="Wilson F."/>
            <person name="Jackson A.C."/>
            <person name="Ott S."/>
            <person name="Harrison R.J."/>
            <person name="Clarkson J.P."/>
        </authorList>
    </citation>
    <scope>NUCLEOTIDE SEQUENCE [LARGE SCALE GENOMIC DNA]</scope>
    <source>
        <strain evidence="2 3">Fp_A8</strain>
    </source>
</reference>
<protein>
    <submittedName>
        <fullName evidence="2">Uncharacterized protein</fullName>
    </submittedName>
</protein>
<evidence type="ECO:0000256" key="1">
    <source>
        <dbReference type="SAM" id="MobiDB-lite"/>
    </source>
</evidence>
<feature type="region of interest" description="Disordered" evidence="1">
    <location>
        <begin position="1"/>
        <end position="32"/>
    </location>
</feature>